<dbReference type="InterPro" id="IPR042301">
    <property type="entry name" value="GH115_sf"/>
</dbReference>
<dbReference type="Pfam" id="PF15979">
    <property type="entry name" value="Glyco_hydro_115"/>
    <property type="match status" value="1"/>
</dbReference>
<dbReference type="InterPro" id="IPR029018">
    <property type="entry name" value="Hex-like_dom2"/>
</dbReference>
<dbReference type="OrthoDB" id="4849794at2759"/>
<evidence type="ECO:0000313" key="5">
    <source>
        <dbReference type="Proteomes" id="UP000277580"/>
    </source>
</evidence>
<feature type="signal peptide" evidence="2">
    <location>
        <begin position="1"/>
        <end position="18"/>
    </location>
</feature>
<dbReference type="PANTHER" id="PTHR37842:SF2">
    <property type="entry name" value="GYLCOSYL HYDROLASE 115 C-TERMINAL DOMAIN-CONTAINING PROTEIN"/>
    <property type="match status" value="1"/>
</dbReference>
<keyword evidence="1" id="KW-0378">Hydrolase</keyword>
<dbReference type="GO" id="GO:0016787">
    <property type="term" value="F:hydrolase activity"/>
    <property type="evidence" value="ECO:0007669"/>
    <property type="project" value="UniProtKB-KW"/>
</dbReference>
<dbReference type="AlphaFoldDB" id="A0A3N4L122"/>
<dbReference type="InterPro" id="IPR041437">
    <property type="entry name" value="GH115_C"/>
</dbReference>
<proteinExistence type="predicted"/>
<organism evidence="4 5">
    <name type="scientific">Morchella conica CCBAS932</name>
    <dbReference type="NCBI Taxonomy" id="1392247"/>
    <lineage>
        <taxon>Eukaryota</taxon>
        <taxon>Fungi</taxon>
        <taxon>Dikarya</taxon>
        <taxon>Ascomycota</taxon>
        <taxon>Pezizomycotina</taxon>
        <taxon>Pezizomycetes</taxon>
        <taxon>Pezizales</taxon>
        <taxon>Morchellaceae</taxon>
        <taxon>Morchella</taxon>
    </lineage>
</organism>
<evidence type="ECO:0000256" key="1">
    <source>
        <dbReference type="ARBA" id="ARBA00022801"/>
    </source>
</evidence>
<feature type="domain" description="Gylcosyl hydrolase 115 C-terminal" evidence="3">
    <location>
        <begin position="799"/>
        <end position="979"/>
    </location>
</feature>
<dbReference type="Pfam" id="PF17829">
    <property type="entry name" value="GH115_C"/>
    <property type="match status" value="1"/>
</dbReference>
<name>A0A3N4L122_9PEZI</name>
<keyword evidence="5" id="KW-1185">Reference proteome</keyword>
<dbReference type="SUPFAM" id="SSF55545">
    <property type="entry name" value="beta-N-acetylhexosaminidase-like domain"/>
    <property type="match status" value="1"/>
</dbReference>
<dbReference type="PANTHER" id="PTHR37842">
    <property type="match status" value="1"/>
</dbReference>
<dbReference type="InterPro" id="IPR031924">
    <property type="entry name" value="GH115"/>
</dbReference>
<dbReference type="Proteomes" id="UP000277580">
    <property type="component" value="Unassembled WGS sequence"/>
</dbReference>
<keyword evidence="2" id="KW-0732">Signal</keyword>
<gene>
    <name evidence="4" type="ORF">P167DRAFT_524191</name>
</gene>
<accession>A0A3N4L122</accession>
<evidence type="ECO:0000259" key="3">
    <source>
        <dbReference type="Pfam" id="PF17829"/>
    </source>
</evidence>
<evidence type="ECO:0000313" key="4">
    <source>
        <dbReference type="EMBL" id="RPB11675.1"/>
    </source>
</evidence>
<evidence type="ECO:0000256" key="2">
    <source>
        <dbReference type="SAM" id="SignalP"/>
    </source>
</evidence>
<feature type="chain" id="PRO_5017982833" description="Gylcosyl hydrolase 115 C-terminal domain-containing protein" evidence="2">
    <location>
        <begin position="19"/>
        <end position="983"/>
    </location>
</feature>
<dbReference type="Gene3D" id="3.20.20.520">
    <property type="entry name" value="Glycosyl hydrolase family 115"/>
    <property type="match status" value="1"/>
</dbReference>
<protein>
    <recommendedName>
        <fullName evidence="3">Gylcosyl hydrolase 115 C-terminal domain-containing protein</fullName>
    </recommendedName>
</protein>
<dbReference type="Gene3D" id="1.20.58.2150">
    <property type="match status" value="1"/>
</dbReference>
<dbReference type="Gene3D" id="2.60.120.1620">
    <property type="match status" value="1"/>
</dbReference>
<reference evidence="4 5" key="1">
    <citation type="journal article" date="2018" name="Nat. Ecol. Evol.">
        <title>Pezizomycetes genomes reveal the molecular basis of ectomycorrhizal truffle lifestyle.</title>
        <authorList>
            <person name="Murat C."/>
            <person name="Payen T."/>
            <person name="Noel B."/>
            <person name="Kuo A."/>
            <person name="Morin E."/>
            <person name="Chen J."/>
            <person name="Kohler A."/>
            <person name="Krizsan K."/>
            <person name="Balestrini R."/>
            <person name="Da Silva C."/>
            <person name="Montanini B."/>
            <person name="Hainaut M."/>
            <person name="Levati E."/>
            <person name="Barry K.W."/>
            <person name="Belfiori B."/>
            <person name="Cichocki N."/>
            <person name="Clum A."/>
            <person name="Dockter R.B."/>
            <person name="Fauchery L."/>
            <person name="Guy J."/>
            <person name="Iotti M."/>
            <person name="Le Tacon F."/>
            <person name="Lindquist E.A."/>
            <person name="Lipzen A."/>
            <person name="Malagnac F."/>
            <person name="Mello A."/>
            <person name="Molinier V."/>
            <person name="Miyauchi S."/>
            <person name="Poulain J."/>
            <person name="Riccioni C."/>
            <person name="Rubini A."/>
            <person name="Sitrit Y."/>
            <person name="Splivallo R."/>
            <person name="Traeger S."/>
            <person name="Wang M."/>
            <person name="Zifcakova L."/>
            <person name="Wipf D."/>
            <person name="Zambonelli A."/>
            <person name="Paolocci F."/>
            <person name="Nowrousian M."/>
            <person name="Ottonello S."/>
            <person name="Baldrian P."/>
            <person name="Spatafora J.W."/>
            <person name="Henrissat B."/>
            <person name="Nagy L.G."/>
            <person name="Aury J.M."/>
            <person name="Wincker P."/>
            <person name="Grigoriev I.V."/>
            <person name="Bonfante P."/>
            <person name="Martin F.M."/>
        </authorList>
    </citation>
    <scope>NUCLEOTIDE SEQUENCE [LARGE SCALE GENOMIC DNA]</scope>
    <source>
        <strain evidence="4 5">CCBAS932</strain>
    </source>
</reference>
<sequence length="983" mass="108915">MLIPYAALLLASATLCHALGEQRFISFAPPGVSLLSAPILVDEGDFKGVQIAAQSLSDDFRKVTGKPAGVQNYTSNVNASMAIIVGSLGQSALVDGMVKEGRVNVTGLEGQWESFVTAIVQKPVKGVDKALVIVGSDKRGTIFGVYTLSEQIGVSPWYWWADVVPQKRKEIYALPVRTHHGEPSIRYRGIFINDEAPSLTSFVLDKFGPVYNAEFYKHVFELLLRMKANYLWPAMWPSYPEPGNSFFVDDPLNQATADEYGIVVSTSHHEPMQRATNEWLTSGQGAWDWNSNKAKITEFFRVGAERAKGFESYFTMGMRGAGDSGISGSNPLAILEEVIATQRDILKENGEEDVKQVWALYKEVQAYYEQGLEVPDDVTLLFADDNFGTIRRLPTEAENERSGGIGVYYHLEFVGSPRSYKWMNTNSLGKVWQQLNTAWLRGADQIWVINVADIKPMELPLSLIMTMAWNGNYVTKDSIPDFLETYASREFGTEYAKPIANLLLGHSHLVGLRRHESIEAETFSILNYNEADRVLGEWKNLSDTASALYSKIPDSSKPAFFQLVLHPIKASYTFLDVKVSQAKNSVYARQRRNSANKFAENAIERFNDDFDLTEEYHSLLGGKWNHIMGQAHYGYTSVFHPPSRDMISGLSYVQVRQDTVPALGQMGVGVEGLVGVRPGLFNEGSDLAKPSRDDLAPGFLLPPIDPYGANRYIEVYARGTPKIQWSVKAQYSWIILTPSSGTLTSDRPDQRIEISVNWADVPIDFIGKNALIYVNSTLGDYEEVRLPVNNRNVPGGFNGFVETDGHVSMEAAHFTASTQSPLNSSSPHYEILPYLGTRTNSGGIALYPVTAPSQSPPASPYLDYSVYFFSQKTTVNVTLYFTTTLDTDPVRPLMYAVSFDQDAPANTTRLLAQPATAGDLPSGWTDAARDGVWRRSHTFTSSGAGPHRIRYWALEPGIILEKVLVDLGGVRGGYLGPPESMKI</sequence>
<dbReference type="STRING" id="1392247.A0A3N4L122"/>
<dbReference type="EMBL" id="ML119134">
    <property type="protein sequence ID" value="RPB11675.1"/>
    <property type="molecule type" value="Genomic_DNA"/>
</dbReference>
<dbReference type="Gene3D" id="3.30.379.10">
    <property type="entry name" value="Chitobiase/beta-hexosaminidase domain 2-like"/>
    <property type="match status" value="1"/>
</dbReference>
<dbReference type="InParanoid" id="A0A3N4L122"/>